<name>A0A1K1MTG5_9FLAO</name>
<dbReference type="STRING" id="1150368.SAMN02927921_00809"/>
<feature type="chain" id="PRO_5012159360" evidence="1">
    <location>
        <begin position="20"/>
        <end position="239"/>
    </location>
</feature>
<dbReference type="InterPro" id="IPR019613">
    <property type="entry name" value="DUF4198"/>
</dbReference>
<proteinExistence type="predicted"/>
<evidence type="ECO:0000313" key="3">
    <source>
        <dbReference type="Proteomes" id="UP000182248"/>
    </source>
</evidence>
<dbReference type="EMBL" id="FPJE01000003">
    <property type="protein sequence ID" value="SFW26301.1"/>
    <property type="molecule type" value="Genomic_DNA"/>
</dbReference>
<evidence type="ECO:0000313" key="2">
    <source>
        <dbReference type="EMBL" id="SFW26301.1"/>
    </source>
</evidence>
<dbReference type="OrthoDB" id="1148550at2"/>
<keyword evidence="1" id="KW-0732">Signal</keyword>
<dbReference type="Proteomes" id="UP000182248">
    <property type="component" value="Unassembled WGS sequence"/>
</dbReference>
<feature type="signal peptide" evidence="1">
    <location>
        <begin position="1"/>
        <end position="19"/>
    </location>
</feature>
<keyword evidence="3" id="KW-1185">Reference proteome</keyword>
<dbReference type="AlphaFoldDB" id="A0A1K1MTG5"/>
<sequence>MKKIVLALIAVFGLQQANAHFLWLETKASGKLNKSHEVKVFFGEYSYGEREKTDGHFTYAQDFTLHLVGPDGRKTTLDKKAAADHYSASFTPEKPGVYRVILTNDNVDVVDYTQYDLGIFKTEYAAVATVHVGKGTLDDAKATELSKLEVLPVSEGAEVTLQLWYEGKPLAENELKVFLPGGWEKTLKTDEQGKVSFAMPWNERYVVETSYKEQVTGTFKDKDYEYIWHFTTYSFDKQQ</sequence>
<organism evidence="2 3">
    <name type="scientific">Sinomicrobium oceani</name>
    <dbReference type="NCBI Taxonomy" id="1150368"/>
    <lineage>
        <taxon>Bacteria</taxon>
        <taxon>Pseudomonadati</taxon>
        <taxon>Bacteroidota</taxon>
        <taxon>Flavobacteriia</taxon>
        <taxon>Flavobacteriales</taxon>
        <taxon>Flavobacteriaceae</taxon>
        <taxon>Sinomicrobium</taxon>
    </lineage>
</organism>
<protein>
    <submittedName>
        <fullName evidence="2">Uncharacterized conserved protein, contains GH25 family domain</fullName>
    </submittedName>
</protein>
<dbReference type="Pfam" id="PF10670">
    <property type="entry name" value="DUF4198"/>
    <property type="match status" value="1"/>
</dbReference>
<gene>
    <name evidence="2" type="ORF">SAMN02927921_00809</name>
</gene>
<accession>A0A1K1MTG5</accession>
<evidence type="ECO:0000256" key="1">
    <source>
        <dbReference type="SAM" id="SignalP"/>
    </source>
</evidence>
<dbReference type="RefSeq" id="WP_072316079.1">
    <property type="nucleotide sequence ID" value="NZ_FPJE01000003.1"/>
</dbReference>
<reference evidence="2 3" key="1">
    <citation type="submission" date="2016-11" db="EMBL/GenBank/DDBJ databases">
        <authorList>
            <person name="Jaros S."/>
            <person name="Januszkiewicz K."/>
            <person name="Wedrychowicz H."/>
        </authorList>
    </citation>
    <scope>NUCLEOTIDE SEQUENCE [LARGE SCALE GENOMIC DNA]</scope>
    <source>
        <strain evidence="2 3">CGMCC 1.12145</strain>
    </source>
</reference>